<sequence>DRGTAIATLENKEYCKFQHNSENTVDGECEQNTITVLTANANGTENHRNTCVVVGKA</sequence>
<evidence type="ECO:0000313" key="2">
    <source>
        <dbReference type="Proteomes" id="UP000265520"/>
    </source>
</evidence>
<comment type="caution">
    <text evidence="1">The sequence shown here is derived from an EMBL/GenBank/DDBJ whole genome shotgun (WGS) entry which is preliminary data.</text>
</comment>
<organism evidence="1 2">
    <name type="scientific">Trifolium medium</name>
    <dbReference type="NCBI Taxonomy" id="97028"/>
    <lineage>
        <taxon>Eukaryota</taxon>
        <taxon>Viridiplantae</taxon>
        <taxon>Streptophyta</taxon>
        <taxon>Embryophyta</taxon>
        <taxon>Tracheophyta</taxon>
        <taxon>Spermatophyta</taxon>
        <taxon>Magnoliopsida</taxon>
        <taxon>eudicotyledons</taxon>
        <taxon>Gunneridae</taxon>
        <taxon>Pentapetalae</taxon>
        <taxon>rosids</taxon>
        <taxon>fabids</taxon>
        <taxon>Fabales</taxon>
        <taxon>Fabaceae</taxon>
        <taxon>Papilionoideae</taxon>
        <taxon>50 kb inversion clade</taxon>
        <taxon>NPAAA clade</taxon>
        <taxon>Hologalegina</taxon>
        <taxon>IRL clade</taxon>
        <taxon>Trifolieae</taxon>
        <taxon>Trifolium</taxon>
    </lineage>
</organism>
<reference evidence="1 2" key="1">
    <citation type="journal article" date="2018" name="Front. Plant Sci.">
        <title>Red Clover (Trifolium pratense) and Zigzag Clover (T. medium) - A Picture of Genomic Similarities and Differences.</title>
        <authorList>
            <person name="Dluhosova J."/>
            <person name="Istvanek J."/>
            <person name="Nedelnik J."/>
            <person name="Repkova J."/>
        </authorList>
    </citation>
    <scope>NUCLEOTIDE SEQUENCE [LARGE SCALE GENOMIC DNA]</scope>
    <source>
        <strain evidence="2">cv. 10/8</strain>
        <tissue evidence="1">Leaf</tissue>
    </source>
</reference>
<accession>A0A392SAG9</accession>
<name>A0A392SAG9_9FABA</name>
<keyword evidence="2" id="KW-1185">Reference proteome</keyword>
<evidence type="ECO:0000313" key="1">
    <source>
        <dbReference type="EMBL" id="MCI45669.1"/>
    </source>
</evidence>
<dbReference type="Proteomes" id="UP000265520">
    <property type="component" value="Unassembled WGS sequence"/>
</dbReference>
<proteinExistence type="predicted"/>
<dbReference type="AlphaFoldDB" id="A0A392SAG9"/>
<dbReference type="EMBL" id="LXQA010347047">
    <property type="protein sequence ID" value="MCI45669.1"/>
    <property type="molecule type" value="Genomic_DNA"/>
</dbReference>
<feature type="non-terminal residue" evidence="1">
    <location>
        <position position="1"/>
    </location>
</feature>
<protein>
    <submittedName>
        <fullName evidence="1">Uncharacterized protein</fullName>
    </submittedName>
</protein>